<dbReference type="Pfam" id="PF07714">
    <property type="entry name" value="PK_Tyr_Ser-Thr"/>
    <property type="match status" value="1"/>
</dbReference>
<dbReference type="InterPro" id="IPR011009">
    <property type="entry name" value="Kinase-like_dom_sf"/>
</dbReference>
<evidence type="ECO:0000256" key="2">
    <source>
        <dbReference type="ARBA" id="ARBA00022475"/>
    </source>
</evidence>
<organism evidence="4 5">
    <name type="scientific">Flemingia macrophylla</name>
    <dbReference type="NCBI Taxonomy" id="520843"/>
    <lineage>
        <taxon>Eukaryota</taxon>
        <taxon>Viridiplantae</taxon>
        <taxon>Streptophyta</taxon>
        <taxon>Embryophyta</taxon>
        <taxon>Tracheophyta</taxon>
        <taxon>Spermatophyta</taxon>
        <taxon>Magnoliopsida</taxon>
        <taxon>eudicotyledons</taxon>
        <taxon>Gunneridae</taxon>
        <taxon>Pentapetalae</taxon>
        <taxon>rosids</taxon>
        <taxon>fabids</taxon>
        <taxon>Fabales</taxon>
        <taxon>Fabaceae</taxon>
        <taxon>Papilionoideae</taxon>
        <taxon>50 kb inversion clade</taxon>
        <taxon>NPAAA clade</taxon>
        <taxon>indigoferoid/millettioid clade</taxon>
        <taxon>Phaseoleae</taxon>
        <taxon>Flemingia</taxon>
    </lineage>
</organism>
<dbReference type="GO" id="GO:0005886">
    <property type="term" value="C:plasma membrane"/>
    <property type="evidence" value="ECO:0007669"/>
    <property type="project" value="UniProtKB-SubCell"/>
</dbReference>
<dbReference type="InterPro" id="IPR050823">
    <property type="entry name" value="Plant_Ser_Thr_Prot_Kinase"/>
</dbReference>
<dbReference type="EMBL" id="JBGMDY010000005">
    <property type="protein sequence ID" value="KAL2335543.1"/>
    <property type="molecule type" value="Genomic_DNA"/>
</dbReference>
<dbReference type="Proteomes" id="UP001603857">
    <property type="component" value="Unassembled WGS sequence"/>
</dbReference>
<dbReference type="AlphaFoldDB" id="A0ABD1MIC3"/>
<sequence length="89" mass="10504">MDMYIREFVDLKNLSYLTSINLNLNGLQGDKEWLVEISYLGELHHPNLVKLIGFCIEDDQRLLVYEYMCRGSLDKHLFRGMFSFQLIVS</sequence>
<evidence type="ECO:0000256" key="1">
    <source>
        <dbReference type="ARBA" id="ARBA00004236"/>
    </source>
</evidence>
<dbReference type="Gene3D" id="3.30.200.20">
    <property type="entry name" value="Phosphorylase Kinase, domain 1"/>
    <property type="match status" value="1"/>
</dbReference>
<proteinExistence type="predicted"/>
<dbReference type="PROSITE" id="PS50011">
    <property type="entry name" value="PROTEIN_KINASE_DOM"/>
    <property type="match status" value="1"/>
</dbReference>
<dbReference type="InterPro" id="IPR001245">
    <property type="entry name" value="Ser-Thr/Tyr_kinase_cat_dom"/>
</dbReference>
<reference evidence="4 5" key="1">
    <citation type="submission" date="2024-08" db="EMBL/GenBank/DDBJ databases">
        <title>Insights into the chromosomal genome structure of Flemingia macrophylla.</title>
        <authorList>
            <person name="Ding Y."/>
            <person name="Zhao Y."/>
            <person name="Bi W."/>
            <person name="Wu M."/>
            <person name="Zhao G."/>
            <person name="Gong Y."/>
            <person name="Li W."/>
            <person name="Zhang P."/>
        </authorList>
    </citation>
    <scope>NUCLEOTIDE SEQUENCE [LARGE SCALE GENOMIC DNA]</scope>
    <source>
        <strain evidence="4">DYQJB</strain>
        <tissue evidence="4">Leaf</tissue>
    </source>
</reference>
<keyword evidence="5" id="KW-1185">Reference proteome</keyword>
<keyword evidence="2" id="KW-1003">Cell membrane</keyword>
<name>A0ABD1MIC3_9FABA</name>
<dbReference type="InterPro" id="IPR000719">
    <property type="entry name" value="Prot_kinase_dom"/>
</dbReference>
<comment type="caution">
    <text evidence="4">The sequence shown here is derived from an EMBL/GenBank/DDBJ whole genome shotgun (WGS) entry which is preliminary data.</text>
</comment>
<dbReference type="PANTHER" id="PTHR45621">
    <property type="entry name" value="OS01G0588500 PROTEIN-RELATED"/>
    <property type="match status" value="1"/>
</dbReference>
<keyword evidence="2" id="KW-0472">Membrane</keyword>
<feature type="domain" description="Protein kinase" evidence="3">
    <location>
        <begin position="1"/>
        <end position="89"/>
    </location>
</feature>
<evidence type="ECO:0000259" key="3">
    <source>
        <dbReference type="PROSITE" id="PS50011"/>
    </source>
</evidence>
<protein>
    <recommendedName>
        <fullName evidence="3">Protein kinase domain-containing protein</fullName>
    </recommendedName>
</protein>
<gene>
    <name evidence="4" type="ORF">Fmac_016756</name>
</gene>
<evidence type="ECO:0000313" key="4">
    <source>
        <dbReference type="EMBL" id="KAL2335543.1"/>
    </source>
</evidence>
<evidence type="ECO:0000313" key="5">
    <source>
        <dbReference type="Proteomes" id="UP001603857"/>
    </source>
</evidence>
<accession>A0ABD1MIC3</accession>
<comment type="subcellular location">
    <subcellularLocation>
        <location evidence="1">Cell membrane</location>
    </subcellularLocation>
</comment>
<dbReference type="SUPFAM" id="SSF56112">
    <property type="entry name" value="Protein kinase-like (PK-like)"/>
    <property type="match status" value="1"/>
</dbReference>